<feature type="region of interest" description="Disordered" evidence="1">
    <location>
        <begin position="65"/>
        <end position="120"/>
    </location>
</feature>
<dbReference type="EMBL" id="CBTK010000261">
    <property type="protein sequence ID" value="CDH46420.1"/>
    <property type="molecule type" value="Genomic_DNA"/>
</dbReference>
<gene>
    <name evidence="2" type="ORF">BN874_460041</name>
</gene>
<dbReference type="Proteomes" id="UP000019184">
    <property type="component" value="Unassembled WGS sequence"/>
</dbReference>
<feature type="compositionally biased region" description="Gly residues" evidence="1">
    <location>
        <begin position="92"/>
        <end position="104"/>
    </location>
</feature>
<evidence type="ECO:0000313" key="2">
    <source>
        <dbReference type="EMBL" id="CDH46420.1"/>
    </source>
</evidence>
<evidence type="ECO:0000256" key="1">
    <source>
        <dbReference type="SAM" id="MobiDB-lite"/>
    </source>
</evidence>
<dbReference type="AntiFam" id="ANF00095">
    <property type="entry name" value="Shadow ORF (opposite ABC transporters)"/>
</dbReference>
<protein>
    <submittedName>
        <fullName evidence="2">Uncharacterized protein</fullName>
    </submittedName>
</protein>
<dbReference type="AlphaFoldDB" id="A0A7U7GDI8"/>
<accession>A0A7U7GDI8</accession>
<reference evidence="2 3" key="1">
    <citation type="journal article" date="2014" name="ISME J.">
        <title>Candidatus Competibacter-lineage genomes retrieved from metagenomes reveal functional metabolic diversity.</title>
        <authorList>
            <person name="McIlroy S.J."/>
            <person name="Albertsen M."/>
            <person name="Andresen E.K."/>
            <person name="Saunders A.M."/>
            <person name="Kristiansen R."/>
            <person name="Stokholm-Bjerregaard M."/>
            <person name="Nielsen K.L."/>
            <person name="Nielsen P.H."/>
        </authorList>
    </citation>
    <scope>NUCLEOTIDE SEQUENCE [LARGE SCALE GENOMIC DNA]</scope>
    <source>
        <strain evidence="2 3">Run_B_J11</strain>
    </source>
</reference>
<name>A0A7U7GDI8_9GAMM</name>
<evidence type="ECO:0000313" key="3">
    <source>
        <dbReference type="Proteomes" id="UP000019184"/>
    </source>
</evidence>
<comment type="caution">
    <text evidence="2">The sequence shown here is derived from an EMBL/GenBank/DDBJ whole genome shotgun (WGS) entry which is preliminary data.</text>
</comment>
<proteinExistence type="predicted"/>
<organism evidence="2 3">
    <name type="scientific">Candidatus Contendobacter odensis Run_B_J11</name>
    <dbReference type="NCBI Taxonomy" id="1400861"/>
    <lineage>
        <taxon>Bacteria</taxon>
        <taxon>Pseudomonadati</taxon>
        <taxon>Pseudomonadota</taxon>
        <taxon>Gammaproteobacteria</taxon>
        <taxon>Candidatus Competibacteraceae</taxon>
        <taxon>Candidatus Contendibacter</taxon>
    </lineage>
</organism>
<sequence length="120" mass="12194">MLLTAGQGAGQLLPTVVENRKQGIDSLQFLLYPRLIAALAVSAQPQIILDAERGEDLAAFGHLADASGDDAMGRPAGDVLTGEADTATAGGMETGQGVEQGGLAGAVAADQRDQFASTDR</sequence>
<keyword evidence="3" id="KW-1185">Reference proteome</keyword>
<feature type="compositionally biased region" description="Basic and acidic residues" evidence="1">
    <location>
        <begin position="110"/>
        <end position="120"/>
    </location>
</feature>